<dbReference type="EMBL" id="JAPQKI010000001">
    <property type="protein sequence ID" value="KAJ5112514.1"/>
    <property type="molecule type" value="Genomic_DNA"/>
</dbReference>
<reference evidence="1" key="1">
    <citation type="submission" date="2022-11" db="EMBL/GenBank/DDBJ databases">
        <authorList>
            <person name="Petersen C."/>
        </authorList>
    </citation>
    <scope>NUCLEOTIDE SEQUENCE</scope>
    <source>
        <strain evidence="1">IBT 30761</strain>
    </source>
</reference>
<dbReference type="Gene3D" id="2.120.10.10">
    <property type="match status" value="1"/>
</dbReference>
<gene>
    <name evidence="1" type="ORF">N7532_000559</name>
</gene>
<sequence length="410" mass="44562">MWTSQDHGRTWSPAKEWARGGTFQNGIWEPFLYLDSQNRLVVVFSDELAHANWSQVVAMTTSVNGGHRPGMPTVARMDNGEYILSYEYCGLTNCRIYVKISPDGSTWGPSFDVGKPVSTDDSLYPGSSPYIVWDPATRQVVLSSHSAYYVHNDSLAPQDHRIDFTNSNYGRGSWSWSPAPWHVRNSTGACNSNYSPSLLAQPDGKIGVLPYKSDFAANDQAGWINFGADCSIYGDEYGFAPAGDQLAIAVTGSSGWKCYTIAGDVLTTDHSGEVGVMVHVTASPEGGDLNALRGFKYVISASIGNMTVSQHDGAQTAVLYSRASPLGVSPNRWYHLEFQYRTDVQLLIAVAEGSDHDLEGTNVGINGGYQQRIATRHDLQTGSADPLDHGMAGLFGRNGGGKFKNVDIRP</sequence>
<dbReference type="CDD" id="cd15482">
    <property type="entry name" value="Sialidase_non-viral"/>
    <property type="match status" value="1"/>
</dbReference>
<dbReference type="OrthoDB" id="2130735at2759"/>
<dbReference type="PANTHER" id="PTHR38792:SF3">
    <property type="entry name" value="BNR_ASP-BOX REPEAT DOMAIN PROTEIN (AFU_ORTHOLOGUE AFUA_7G06430)-RELATED"/>
    <property type="match status" value="1"/>
</dbReference>
<dbReference type="Gene3D" id="2.60.120.560">
    <property type="entry name" value="Exo-inulinase, domain 1"/>
    <property type="match status" value="1"/>
</dbReference>
<evidence type="ECO:0000313" key="1">
    <source>
        <dbReference type="EMBL" id="KAJ5112514.1"/>
    </source>
</evidence>
<name>A0A9W9KMR0_9EURO</name>
<dbReference type="SUPFAM" id="SSF50939">
    <property type="entry name" value="Sialidases"/>
    <property type="match status" value="1"/>
</dbReference>
<dbReference type="InterPro" id="IPR036278">
    <property type="entry name" value="Sialidase_sf"/>
</dbReference>
<dbReference type="PANTHER" id="PTHR38792">
    <property type="entry name" value="BNR/ASP-BOX REPEAT DOMAIN PROTEIN (AFU_ORTHOLOGUE AFUA_7G06430)-RELATED"/>
    <property type="match status" value="1"/>
</dbReference>
<evidence type="ECO:0000313" key="2">
    <source>
        <dbReference type="Proteomes" id="UP001149074"/>
    </source>
</evidence>
<keyword evidence="2" id="KW-1185">Reference proteome</keyword>
<dbReference type="RefSeq" id="XP_056480287.1">
    <property type="nucleotide sequence ID" value="XM_056613063.1"/>
</dbReference>
<protein>
    <submittedName>
        <fullName evidence="1">Uncharacterized protein</fullName>
    </submittedName>
</protein>
<proteinExistence type="predicted"/>
<comment type="caution">
    <text evidence="1">The sequence shown here is derived from an EMBL/GenBank/DDBJ whole genome shotgun (WGS) entry which is preliminary data.</text>
</comment>
<reference evidence="1" key="2">
    <citation type="journal article" date="2023" name="IMA Fungus">
        <title>Comparative genomic study of the Penicillium genus elucidates a diverse pangenome and 15 lateral gene transfer events.</title>
        <authorList>
            <person name="Petersen C."/>
            <person name="Sorensen T."/>
            <person name="Nielsen M.R."/>
            <person name="Sondergaard T.E."/>
            <person name="Sorensen J.L."/>
            <person name="Fitzpatrick D.A."/>
            <person name="Frisvad J.C."/>
            <person name="Nielsen K.L."/>
        </authorList>
    </citation>
    <scope>NUCLEOTIDE SEQUENCE</scope>
    <source>
        <strain evidence="1">IBT 30761</strain>
    </source>
</reference>
<accession>A0A9W9KMR0</accession>
<dbReference type="AlphaFoldDB" id="A0A9W9KMR0"/>
<dbReference type="Proteomes" id="UP001149074">
    <property type="component" value="Unassembled WGS sequence"/>
</dbReference>
<dbReference type="GeneID" id="81352042"/>
<organism evidence="1 2">
    <name type="scientific">Penicillium argentinense</name>
    <dbReference type="NCBI Taxonomy" id="1131581"/>
    <lineage>
        <taxon>Eukaryota</taxon>
        <taxon>Fungi</taxon>
        <taxon>Dikarya</taxon>
        <taxon>Ascomycota</taxon>
        <taxon>Pezizomycotina</taxon>
        <taxon>Eurotiomycetes</taxon>
        <taxon>Eurotiomycetidae</taxon>
        <taxon>Eurotiales</taxon>
        <taxon>Aspergillaceae</taxon>
        <taxon>Penicillium</taxon>
    </lineage>
</organism>